<dbReference type="GO" id="GO:0000226">
    <property type="term" value="P:microtubule cytoskeleton organization"/>
    <property type="evidence" value="ECO:0007669"/>
    <property type="project" value="TreeGrafter"/>
</dbReference>
<dbReference type="EC" id="6.3.2.25" evidence="11"/>
<dbReference type="PANTHER" id="PTHR46570">
    <property type="entry name" value="TUBULIN--TYROSINE LIGASE"/>
    <property type="match status" value="1"/>
</dbReference>
<evidence type="ECO:0000256" key="12">
    <source>
        <dbReference type="ARBA" id="ARBA00041021"/>
    </source>
</evidence>
<dbReference type="GO" id="GO:0005524">
    <property type="term" value="F:ATP binding"/>
    <property type="evidence" value="ECO:0007669"/>
    <property type="project" value="UniProtKB-KW"/>
</dbReference>
<dbReference type="GO" id="GO:0004835">
    <property type="term" value="F:tubulin-tyrosine ligase activity"/>
    <property type="evidence" value="ECO:0007669"/>
    <property type="project" value="UniProtKB-EC"/>
</dbReference>
<dbReference type="InterPro" id="IPR004344">
    <property type="entry name" value="TTL/TTLL_fam"/>
</dbReference>
<evidence type="ECO:0000256" key="9">
    <source>
        <dbReference type="ARBA" id="ARBA00022958"/>
    </source>
</evidence>
<organism evidence="14">
    <name type="scientific">Eutreptiella gymnastica</name>
    <dbReference type="NCBI Taxonomy" id="73025"/>
    <lineage>
        <taxon>Eukaryota</taxon>
        <taxon>Discoba</taxon>
        <taxon>Euglenozoa</taxon>
        <taxon>Euglenida</taxon>
        <taxon>Spirocuta</taxon>
        <taxon>Euglenophyceae</taxon>
        <taxon>Eutreptiales</taxon>
        <taxon>Eutreptiaceae</taxon>
        <taxon>Eutreptiella</taxon>
    </lineage>
</organism>
<evidence type="ECO:0000256" key="8">
    <source>
        <dbReference type="ARBA" id="ARBA00022842"/>
    </source>
</evidence>
<evidence type="ECO:0000256" key="6">
    <source>
        <dbReference type="ARBA" id="ARBA00022741"/>
    </source>
</evidence>
<keyword evidence="7" id="KW-0067">ATP-binding</keyword>
<comment type="catalytic activity">
    <reaction evidence="13">
        <text>C-terminal L-alpha-aminoacyl-L-glutamyl-L-glutamyl-[tubulin] + L-tyrosine + ATP = C-terminal L-alpha-aminoacyl-L-glutamyl-L-glutamyl-L-tyrosyl-[tubulin] + ADP + phosphate + H(+)</text>
        <dbReference type="Rhea" id="RHEA:17605"/>
        <dbReference type="Rhea" id="RHEA-COMP:16434"/>
        <dbReference type="Rhea" id="RHEA-COMP:16435"/>
        <dbReference type="ChEBI" id="CHEBI:15378"/>
        <dbReference type="ChEBI" id="CHEBI:30616"/>
        <dbReference type="ChEBI" id="CHEBI:43474"/>
        <dbReference type="ChEBI" id="CHEBI:58315"/>
        <dbReference type="ChEBI" id="CHEBI:149554"/>
        <dbReference type="ChEBI" id="CHEBI:149555"/>
        <dbReference type="ChEBI" id="CHEBI:456216"/>
        <dbReference type="EC" id="6.3.2.25"/>
    </reaction>
</comment>
<dbReference type="Pfam" id="PF03133">
    <property type="entry name" value="TTL"/>
    <property type="match status" value="1"/>
</dbReference>
<protein>
    <recommendedName>
        <fullName evidence="12">Tubulin--tyrosine ligase</fullName>
        <ecNumber evidence="11">6.3.2.25</ecNumber>
    </recommendedName>
</protein>
<keyword evidence="8" id="KW-0460">Magnesium</keyword>
<reference evidence="14" key="1">
    <citation type="submission" date="2021-01" db="EMBL/GenBank/DDBJ databases">
        <authorList>
            <person name="Corre E."/>
            <person name="Pelletier E."/>
            <person name="Niang G."/>
            <person name="Scheremetjew M."/>
            <person name="Finn R."/>
            <person name="Kale V."/>
            <person name="Holt S."/>
            <person name="Cochrane G."/>
            <person name="Meng A."/>
            <person name="Brown T."/>
            <person name="Cohen L."/>
        </authorList>
    </citation>
    <scope>NUCLEOTIDE SEQUENCE</scope>
    <source>
        <strain evidence="14">NIES-381</strain>
    </source>
</reference>
<evidence type="ECO:0000256" key="1">
    <source>
        <dbReference type="ARBA" id="ARBA00001946"/>
    </source>
</evidence>
<evidence type="ECO:0000313" key="14">
    <source>
        <dbReference type="EMBL" id="CAD9040346.1"/>
    </source>
</evidence>
<evidence type="ECO:0000256" key="10">
    <source>
        <dbReference type="ARBA" id="ARBA00037791"/>
    </source>
</evidence>
<dbReference type="GO" id="GO:0005876">
    <property type="term" value="C:spindle microtubule"/>
    <property type="evidence" value="ECO:0007669"/>
    <property type="project" value="TreeGrafter"/>
</dbReference>
<keyword evidence="6" id="KW-0547">Nucleotide-binding</keyword>
<evidence type="ECO:0000256" key="2">
    <source>
        <dbReference type="ARBA" id="ARBA00001958"/>
    </source>
</evidence>
<gene>
    <name evidence="14" type="ORF">EGYM00392_LOCUS51513</name>
</gene>
<comment type="similarity">
    <text evidence="3">Belongs to the tubulin--tyrosine ligase family.</text>
</comment>
<dbReference type="PANTHER" id="PTHR46570:SF1">
    <property type="entry name" value="TUBULIN--TYROSINE LIGASE"/>
    <property type="match status" value="1"/>
</dbReference>
<evidence type="ECO:0000256" key="5">
    <source>
        <dbReference type="ARBA" id="ARBA00022598"/>
    </source>
</evidence>
<evidence type="ECO:0000256" key="7">
    <source>
        <dbReference type="ARBA" id="ARBA00022840"/>
    </source>
</evidence>
<comment type="cofactor">
    <cofactor evidence="1">
        <name>Mg(2+)</name>
        <dbReference type="ChEBI" id="CHEBI:18420"/>
    </cofactor>
</comment>
<sequence length="204" mass="23162">MIHGRKFDIRCWVLLTAPYDVYLFDQASLRTASEPYDPNCLGANLSHLTNHCLQIQHPDFGKWEAGNEMWWWQLQQYFDSAGRGCSLEQDIYPQIRRHVRDSLLSVQDHLALSPDYRAFQLFGFDFMIDDSFKVWLLEINGSPAAAEVLYDSIVEGMVRICLDPVYPPGPDLPPEPLPEVAGLGMPQFHRIHPVAEGEGGSNTS</sequence>
<comment type="subunit">
    <text evidence="4">Monomer.</text>
</comment>
<evidence type="ECO:0000256" key="11">
    <source>
        <dbReference type="ARBA" id="ARBA00038960"/>
    </source>
</evidence>
<evidence type="ECO:0000256" key="13">
    <source>
        <dbReference type="ARBA" id="ARBA00047950"/>
    </source>
</evidence>
<evidence type="ECO:0000256" key="3">
    <source>
        <dbReference type="ARBA" id="ARBA00006820"/>
    </source>
</evidence>
<dbReference type="InterPro" id="IPR052492">
    <property type="entry name" value="Tubulin-tyrosine_ligase"/>
</dbReference>
<dbReference type="AlphaFoldDB" id="A0A7S1JDB9"/>
<dbReference type="Gene3D" id="3.30.470.20">
    <property type="entry name" value="ATP-grasp fold, B domain"/>
    <property type="match status" value="1"/>
</dbReference>
<proteinExistence type="inferred from homology"/>
<evidence type="ECO:0000256" key="4">
    <source>
        <dbReference type="ARBA" id="ARBA00011245"/>
    </source>
</evidence>
<keyword evidence="9" id="KW-0630">Potassium</keyword>
<dbReference type="SUPFAM" id="SSF56059">
    <property type="entry name" value="Glutathione synthetase ATP-binding domain-like"/>
    <property type="match status" value="1"/>
</dbReference>
<comment type="cofactor">
    <cofactor evidence="2">
        <name>K(+)</name>
        <dbReference type="ChEBI" id="CHEBI:29103"/>
    </cofactor>
</comment>
<name>A0A7S1JDB9_9EUGL</name>
<dbReference type="EMBL" id="HBGA01140188">
    <property type="protein sequence ID" value="CAD9040346.1"/>
    <property type="molecule type" value="Transcribed_RNA"/>
</dbReference>
<comment type="function">
    <text evidence="10">Catalyzes the post-translational addition of a tyrosine to the C-terminal end of detyrosinated alpha-tubulin.</text>
</comment>
<accession>A0A7S1JDB9</accession>
<keyword evidence="5" id="KW-0436">Ligase</keyword>
<dbReference type="PROSITE" id="PS51221">
    <property type="entry name" value="TTL"/>
    <property type="match status" value="1"/>
</dbReference>